<dbReference type="Proteomes" id="UP000054337">
    <property type="component" value="Unassembled WGS sequence"/>
</dbReference>
<evidence type="ECO:0000313" key="3">
    <source>
        <dbReference type="Proteomes" id="UP000054337"/>
    </source>
</evidence>
<evidence type="ECO:0000313" key="2">
    <source>
        <dbReference type="EMBL" id="EUN25822.1"/>
    </source>
</evidence>
<dbReference type="EMBL" id="KI968747">
    <property type="protein sequence ID" value="EUN25822.1"/>
    <property type="molecule type" value="Genomic_DNA"/>
</dbReference>
<dbReference type="GeneID" id="26248395"/>
<accession>W7EN92</accession>
<dbReference type="OrthoDB" id="10536827at2759"/>
<name>W7EN92_BIPV3</name>
<protein>
    <submittedName>
        <fullName evidence="2">Uncharacterized protein</fullName>
    </submittedName>
</protein>
<feature type="region of interest" description="Disordered" evidence="1">
    <location>
        <begin position="1"/>
        <end position="39"/>
    </location>
</feature>
<keyword evidence="3" id="KW-1185">Reference proteome</keyword>
<reference evidence="2 3" key="1">
    <citation type="journal article" date="2013" name="PLoS Genet.">
        <title>Comparative genome structure, secondary metabolite, and effector coding capacity across Cochliobolus pathogens.</title>
        <authorList>
            <person name="Condon B.J."/>
            <person name="Leng Y."/>
            <person name="Wu D."/>
            <person name="Bushley K.E."/>
            <person name="Ohm R.A."/>
            <person name="Otillar R."/>
            <person name="Martin J."/>
            <person name="Schackwitz W."/>
            <person name="Grimwood J."/>
            <person name="MohdZainudin N."/>
            <person name="Xue C."/>
            <person name="Wang R."/>
            <person name="Manning V.A."/>
            <person name="Dhillon B."/>
            <person name="Tu Z.J."/>
            <person name="Steffenson B.J."/>
            <person name="Salamov A."/>
            <person name="Sun H."/>
            <person name="Lowry S."/>
            <person name="LaButti K."/>
            <person name="Han J."/>
            <person name="Copeland A."/>
            <person name="Lindquist E."/>
            <person name="Barry K."/>
            <person name="Schmutz J."/>
            <person name="Baker S.E."/>
            <person name="Ciuffetti L.M."/>
            <person name="Grigoriev I.V."/>
            <person name="Zhong S."/>
            <person name="Turgeon B.G."/>
        </authorList>
    </citation>
    <scope>NUCLEOTIDE SEQUENCE [LARGE SCALE GENOMIC DNA]</scope>
    <source>
        <strain evidence="2 3">FI3</strain>
    </source>
</reference>
<gene>
    <name evidence="2" type="ORF">COCVIDRAFT_102534</name>
</gene>
<organism evidence="2 3">
    <name type="scientific">Bipolaris victoriae (strain FI3)</name>
    <name type="common">Victoria blight of oats agent</name>
    <name type="synonym">Cochliobolus victoriae</name>
    <dbReference type="NCBI Taxonomy" id="930091"/>
    <lineage>
        <taxon>Eukaryota</taxon>
        <taxon>Fungi</taxon>
        <taxon>Dikarya</taxon>
        <taxon>Ascomycota</taxon>
        <taxon>Pezizomycotina</taxon>
        <taxon>Dothideomycetes</taxon>
        <taxon>Pleosporomycetidae</taxon>
        <taxon>Pleosporales</taxon>
        <taxon>Pleosporineae</taxon>
        <taxon>Pleosporaceae</taxon>
        <taxon>Bipolaris</taxon>
    </lineage>
</organism>
<dbReference type="HOGENOM" id="CLU_2811962_0_0_1"/>
<sequence length="67" mass="7957">MVSLRPPYSNATKREFLRLTSSSADGTEKQTNSRKKRKQYKTLLLHLERSASHFYLHKRKKQKSYNS</sequence>
<dbReference type="AlphaFoldDB" id="W7EN92"/>
<evidence type="ECO:0000256" key="1">
    <source>
        <dbReference type="SAM" id="MobiDB-lite"/>
    </source>
</evidence>
<dbReference type="RefSeq" id="XP_014555397.1">
    <property type="nucleotide sequence ID" value="XM_014699911.1"/>
</dbReference>
<proteinExistence type="predicted"/>